<evidence type="ECO:0000256" key="3">
    <source>
        <dbReference type="ARBA" id="ARBA00022691"/>
    </source>
</evidence>
<dbReference type="CDD" id="cd01335">
    <property type="entry name" value="Radical_SAM"/>
    <property type="match status" value="1"/>
</dbReference>
<evidence type="ECO:0000256" key="6">
    <source>
        <dbReference type="ARBA" id="ARBA00023004"/>
    </source>
</evidence>
<comment type="pathway">
    <text evidence="12">Cofactor biosynthesis; molybdopterin biosynthesis.</text>
</comment>
<dbReference type="RefSeq" id="WP_279995245.1">
    <property type="nucleotide sequence ID" value="NZ_JAOCDZ010000007.1"/>
</dbReference>
<evidence type="ECO:0000256" key="4">
    <source>
        <dbReference type="ARBA" id="ARBA00022723"/>
    </source>
</evidence>
<dbReference type="Pfam" id="PF06463">
    <property type="entry name" value="Mob_synth_C"/>
    <property type="match status" value="1"/>
</dbReference>
<evidence type="ECO:0000256" key="7">
    <source>
        <dbReference type="ARBA" id="ARBA00023014"/>
    </source>
</evidence>
<feature type="binding site" evidence="12">
    <location>
        <position position="80"/>
    </location>
    <ligand>
        <name>[4Fe-4S] cluster</name>
        <dbReference type="ChEBI" id="CHEBI:49883"/>
        <label>1</label>
        <note>4Fe-4S-S-AdoMet</note>
    </ligand>
</feature>
<feature type="binding site" evidence="12">
    <location>
        <position position="179"/>
    </location>
    <ligand>
        <name>S-adenosyl-L-methionine</name>
        <dbReference type="ChEBI" id="CHEBI:59789"/>
    </ligand>
</feature>
<dbReference type="SFLD" id="SFLDG01383">
    <property type="entry name" value="cyclic_pyranopterin_phosphate"/>
    <property type="match status" value="1"/>
</dbReference>
<dbReference type="SFLD" id="SFLDS00029">
    <property type="entry name" value="Radical_SAM"/>
    <property type="match status" value="1"/>
</dbReference>
<feature type="domain" description="Radical SAM core" evidence="14">
    <location>
        <begin position="57"/>
        <end position="290"/>
    </location>
</feature>
<feature type="binding site" evidence="12">
    <location>
        <position position="155"/>
    </location>
    <ligand>
        <name>GTP</name>
        <dbReference type="ChEBI" id="CHEBI:37565"/>
    </ligand>
</feature>
<evidence type="ECO:0000256" key="12">
    <source>
        <dbReference type="HAMAP-Rule" id="MF_01225"/>
    </source>
</evidence>
<evidence type="ECO:0000313" key="15">
    <source>
        <dbReference type="EMBL" id="MDH0736506.1"/>
    </source>
</evidence>
<dbReference type="InterPro" id="IPR013483">
    <property type="entry name" value="MoaA"/>
</dbReference>
<feature type="binding site" evidence="12">
    <location>
        <position position="318"/>
    </location>
    <ligand>
        <name>[4Fe-4S] cluster</name>
        <dbReference type="ChEBI" id="CHEBI:49883"/>
        <label>2</label>
        <note>4Fe-4S-substrate</note>
    </ligand>
</feature>
<comment type="catalytic activity">
    <reaction evidence="11 12">
        <text>GTP + AH2 + S-adenosyl-L-methionine = (8S)-3',8-cyclo-7,8-dihydroguanosine 5'-triphosphate + 5'-deoxyadenosine + L-methionine + A + H(+)</text>
        <dbReference type="Rhea" id="RHEA:49576"/>
        <dbReference type="ChEBI" id="CHEBI:13193"/>
        <dbReference type="ChEBI" id="CHEBI:15378"/>
        <dbReference type="ChEBI" id="CHEBI:17319"/>
        <dbReference type="ChEBI" id="CHEBI:17499"/>
        <dbReference type="ChEBI" id="CHEBI:37565"/>
        <dbReference type="ChEBI" id="CHEBI:57844"/>
        <dbReference type="ChEBI" id="CHEBI:59789"/>
        <dbReference type="ChEBI" id="CHEBI:131766"/>
        <dbReference type="EC" id="4.1.99.22"/>
    </reaction>
</comment>
<comment type="similarity">
    <text evidence="12">Belongs to the radical SAM superfamily. MoaA family.</text>
</comment>
<dbReference type="InterPro" id="IPR010505">
    <property type="entry name" value="MoaA_twitch"/>
</dbReference>
<dbReference type="GO" id="GO:0051539">
    <property type="term" value="F:4 iron, 4 sulfur cluster binding"/>
    <property type="evidence" value="ECO:0007669"/>
    <property type="project" value="UniProtKB-UniRule"/>
</dbReference>
<dbReference type="Gene3D" id="3.20.20.70">
    <property type="entry name" value="Aldolase class I"/>
    <property type="match status" value="1"/>
</dbReference>
<organism evidence="15 16">
    <name type="scientific">Achromobacter spanius</name>
    <dbReference type="NCBI Taxonomy" id="217203"/>
    <lineage>
        <taxon>Bacteria</taxon>
        <taxon>Pseudomonadati</taxon>
        <taxon>Pseudomonadota</taxon>
        <taxon>Betaproteobacteria</taxon>
        <taxon>Burkholderiales</taxon>
        <taxon>Alcaligenaceae</taxon>
        <taxon>Achromobacter</taxon>
    </lineage>
</organism>
<dbReference type="EC" id="4.1.99.22" evidence="1 12"/>
<comment type="caution">
    <text evidence="15">The sequence shown here is derived from an EMBL/GenBank/DDBJ whole genome shotgun (WGS) entry which is preliminary data.</text>
</comment>
<dbReference type="AlphaFoldDB" id="A0AA42IXH0"/>
<keyword evidence="6 12" id="KW-0408">Iron</keyword>
<protein>
    <recommendedName>
        <fullName evidence="1 12">GTP 3',8-cyclase</fullName>
        <ecNumber evidence="1 12">4.1.99.22</ecNumber>
    </recommendedName>
    <alternativeName>
        <fullName evidence="12">Molybdenum cofactor biosynthesis protein A</fullName>
    </alternativeName>
</protein>
<dbReference type="Pfam" id="PF04055">
    <property type="entry name" value="Radical_SAM"/>
    <property type="match status" value="1"/>
</dbReference>
<evidence type="ECO:0000256" key="1">
    <source>
        <dbReference type="ARBA" id="ARBA00012167"/>
    </source>
</evidence>
<feature type="binding site" evidence="12">
    <location>
        <position position="73"/>
    </location>
    <ligand>
        <name>[4Fe-4S] cluster</name>
        <dbReference type="ChEBI" id="CHEBI:49883"/>
        <label>1</label>
        <note>4Fe-4S-S-AdoMet</note>
    </ligand>
</feature>
<feature type="region of interest" description="Disordered" evidence="13">
    <location>
        <begin position="8"/>
        <end position="56"/>
    </location>
</feature>
<evidence type="ECO:0000256" key="5">
    <source>
        <dbReference type="ARBA" id="ARBA00022741"/>
    </source>
</evidence>
<feature type="binding site" evidence="12">
    <location>
        <begin position="320"/>
        <end position="322"/>
    </location>
    <ligand>
        <name>GTP</name>
        <dbReference type="ChEBI" id="CHEBI:37565"/>
    </ligand>
</feature>
<dbReference type="NCBIfam" id="TIGR02666">
    <property type="entry name" value="moaA"/>
    <property type="match status" value="1"/>
</dbReference>
<keyword evidence="2 12" id="KW-0004">4Fe-4S</keyword>
<dbReference type="GO" id="GO:0006777">
    <property type="term" value="P:Mo-molybdopterin cofactor biosynthetic process"/>
    <property type="evidence" value="ECO:0007669"/>
    <property type="project" value="UniProtKB-UniRule"/>
</dbReference>
<dbReference type="HAMAP" id="MF_01225_B">
    <property type="entry name" value="MoaA_B"/>
    <property type="match status" value="1"/>
</dbReference>
<name>A0AA42IXH0_9BURK</name>
<dbReference type="InterPro" id="IPR000385">
    <property type="entry name" value="MoaA_NifB_PqqE_Fe-S-bd_CS"/>
</dbReference>
<dbReference type="InterPro" id="IPR040064">
    <property type="entry name" value="MoaA-like"/>
</dbReference>
<dbReference type="GO" id="GO:0005525">
    <property type="term" value="F:GTP binding"/>
    <property type="evidence" value="ECO:0007669"/>
    <property type="project" value="UniProtKB-UniRule"/>
</dbReference>
<feature type="binding site" evidence="12">
    <location>
        <position position="120"/>
    </location>
    <ligand>
        <name>GTP</name>
        <dbReference type="ChEBI" id="CHEBI:37565"/>
    </ligand>
</feature>
<dbReference type="GO" id="GO:0061799">
    <property type="term" value="F:cyclic pyranopterin monophosphate synthase activity"/>
    <property type="evidence" value="ECO:0007669"/>
    <property type="project" value="TreeGrafter"/>
</dbReference>
<evidence type="ECO:0000256" key="2">
    <source>
        <dbReference type="ARBA" id="ARBA00022485"/>
    </source>
</evidence>
<feature type="binding site" evidence="12">
    <location>
        <position position="77"/>
    </location>
    <ligand>
        <name>[4Fe-4S] cluster</name>
        <dbReference type="ChEBI" id="CHEBI:49883"/>
        <label>1</label>
        <note>4Fe-4S-S-AdoMet</note>
    </ligand>
</feature>
<dbReference type="InterPro" id="IPR006638">
    <property type="entry name" value="Elp3/MiaA/NifB-like_rSAM"/>
</dbReference>
<accession>A0AA42IXH0</accession>
<evidence type="ECO:0000256" key="9">
    <source>
        <dbReference type="ARBA" id="ARBA00023150"/>
    </source>
</evidence>
<evidence type="ECO:0000259" key="14">
    <source>
        <dbReference type="PROSITE" id="PS51918"/>
    </source>
</evidence>
<evidence type="ECO:0000256" key="13">
    <source>
        <dbReference type="SAM" id="MobiDB-lite"/>
    </source>
</evidence>
<keyword evidence="3 12" id="KW-0949">S-adenosyl-L-methionine</keyword>
<dbReference type="PROSITE" id="PS51918">
    <property type="entry name" value="RADICAL_SAM"/>
    <property type="match status" value="1"/>
</dbReference>
<feature type="binding site" evidence="12">
    <location>
        <position position="332"/>
    </location>
    <ligand>
        <name>[4Fe-4S] cluster</name>
        <dbReference type="ChEBI" id="CHEBI:49883"/>
        <label>2</label>
        <note>4Fe-4S-substrate</note>
    </ligand>
</feature>
<dbReference type="InterPro" id="IPR007197">
    <property type="entry name" value="rSAM"/>
</dbReference>
<dbReference type="GO" id="GO:0061798">
    <property type="term" value="F:GTP 3',8'-cyclase activity"/>
    <property type="evidence" value="ECO:0007669"/>
    <property type="project" value="UniProtKB-UniRule"/>
</dbReference>
<dbReference type="CDD" id="cd21117">
    <property type="entry name" value="Twitch_MoaA"/>
    <property type="match status" value="1"/>
</dbReference>
<evidence type="ECO:0000256" key="10">
    <source>
        <dbReference type="ARBA" id="ARBA00023239"/>
    </source>
</evidence>
<proteinExistence type="inferred from homology"/>
<feature type="binding site" evidence="12">
    <location>
        <position position="315"/>
    </location>
    <ligand>
        <name>[4Fe-4S] cluster</name>
        <dbReference type="ChEBI" id="CHEBI:49883"/>
        <label>2</label>
        <note>4Fe-4S-substrate</note>
    </ligand>
</feature>
<dbReference type="Proteomes" id="UP001161094">
    <property type="component" value="Unassembled WGS sequence"/>
</dbReference>
<dbReference type="SFLD" id="SFLDG01067">
    <property type="entry name" value="SPASM/twitch_domain_containing"/>
    <property type="match status" value="1"/>
</dbReference>
<feature type="binding site" evidence="12">
    <location>
        <position position="66"/>
    </location>
    <ligand>
        <name>GTP</name>
        <dbReference type="ChEBI" id="CHEBI:37565"/>
    </ligand>
</feature>
<dbReference type="GO" id="GO:0046872">
    <property type="term" value="F:metal ion binding"/>
    <property type="evidence" value="ECO:0007669"/>
    <property type="project" value="UniProtKB-KW"/>
</dbReference>
<keyword evidence="4 12" id="KW-0479">Metal-binding</keyword>
<dbReference type="InterPro" id="IPR058240">
    <property type="entry name" value="rSAM_sf"/>
</dbReference>
<comment type="cofactor">
    <cofactor evidence="12">
        <name>[4Fe-4S] cluster</name>
        <dbReference type="ChEBI" id="CHEBI:49883"/>
    </cofactor>
    <text evidence="12">Binds 2 [4Fe-4S] clusters. Binds 1 [4Fe-4S] cluster coordinated with 3 cysteines and an exchangeable S-adenosyl-L-methionine and 1 [4Fe-4S] cluster coordinated with 3 cysteines and the GTP-derived substrate.</text>
</comment>
<dbReference type="InterPro" id="IPR050105">
    <property type="entry name" value="MoCo_biosynth_MoaA/MoaC"/>
</dbReference>
<keyword evidence="10 12" id="KW-0456">Lyase</keyword>
<feature type="binding site" evidence="12">
    <location>
        <position position="79"/>
    </location>
    <ligand>
        <name>S-adenosyl-L-methionine</name>
        <dbReference type="ChEBI" id="CHEBI:59789"/>
    </ligand>
</feature>
<dbReference type="PANTHER" id="PTHR22960:SF0">
    <property type="entry name" value="MOLYBDENUM COFACTOR BIOSYNTHESIS PROTEIN 1"/>
    <property type="match status" value="1"/>
</dbReference>
<keyword evidence="9 12" id="KW-0501">Molybdenum cofactor biosynthesis</keyword>
<gene>
    <name evidence="12 15" type="primary">moaA</name>
    <name evidence="15" type="ORF">N5D93_11840</name>
</gene>
<evidence type="ECO:0000256" key="8">
    <source>
        <dbReference type="ARBA" id="ARBA00023134"/>
    </source>
</evidence>
<dbReference type="SUPFAM" id="SSF102114">
    <property type="entry name" value="Radical SAM enzymes"/>
    <property type="match status" value="1"/>
</dbReference>
<feature type="binding site" evidence="12">
    <location>
        <position position="124"/>
    </location>
    <ligand>
        <name>S-adenosyl-L-methionine</name>
        <dbReference type="ChEBI" id="CHEBI:59789"/>
    </ligand>
</feature>
<sequence>MSKVIFLADERAKPGAKPGSTPGSKPGADPGSTPGANRSAWPAPGELPPDGQPALDQRARPLRDLRISVTDRCNFRCTYCMPREVFDASYTFMPHSALLSFEEISRLAGIFTQLGVEKIRLTGGEPLLRKHLENLVGQLAALRTPAGLPLDLTLTTNGSVLARKAADLKAAGLTRVTVSLDALDASMFQEMSDSGFTPDDVLRGIDAAAEAGLAPVKVNMVVRRGLNDGQILPMAERFRHSGHILRFIEYMDVGNTNGWNLTEVVPSQEVLDRIGAVYPLEPVQTDDMGRVAERWRYADGGGEIGVISSVTHAFCGGCTRARLSPEGKLYLCLFAHEGFDLRTPLRDGASDAELAAILAGIWAGRHDNYSELRGPNMADATPTSGRKVEMSYIGG</sequence>
<keyword evidence="7 12" id="KW-0411">Iron-sulfur</keyword>
<keyword evidence="5 12" id="KW-0547">Nucleotide-binding</keyword>
<dbReference type="PROSITE" id="PS01305">
    <property type="entry name" value="MOAA_NIFB_PQQE"/>
    <property type="match status" value="1"/>
</dbReference>
<evidence type="ECO:0000313" key="16">
    <source>
        <dbReference type="Proteomes" id="UP001161094"/>
    </source>
</evidence>
<dbReference type="InterPro" id="IPR013785">
    <property type="entry name" value="Aldolase_TIM"/>
</dbReference>
<dbReference type="GO" id="GO:1904047">
    <property type="term" value="F:S-adenosyl-L-methionine binding"/>
    <property type="evidence" value="ECO:0007669"/>
    <property type="project" value="UniProtKB-UniRule"/>
</dbReference>
<dbReference type="SMART" id="SM00729">
    <property type="entry name" value="Elp3"/>
    <property type="match status" value="1"/>
</dbReference>
<reference evidence="15" key="1">
    <citation type="submission" date="2022-09" db="EMBL/GenBank/DDBJ databases">
        <title>Intensive care unit water sources are persistently colonized with multi-drug resistant bacteria and are the site of extensive horizontal gene transfer of antibiotic resistance genes.</title>
        <authorList>
            <person name="Diorio-Toth L."/>
        </authorList>
    </citation>
    <scope>NUCLEOTIDE SEQUENCE</scope>
    <source>
        <strain evidence="15">GD03843</strain>
    </source>
</reference>
<keyword evidence="8 12" id="KW-0342">GTP-binding</keyword>
<dbReference type="PANTHER" id="PTHR22960">
    <property type="entry name" value="MOLYBDOPTERIN COFACTOR SYNTHESIS PROTEIN A"/>
    <property type="match status" value="1"/>
</dbReference>
<feature type="binding site" evidence="12">
    <location>
        <position position="217"/>
    </location>
    <ligand>
        <name>GTP</name>
        <dbReference type="ChEBI" id="CHEBI:37565"/>
    </ligand>
</feature>
<dbReference type="EMBL" id="JAOCDZ010000007">
    <property type="protein sequence ID" value="MDH0736506.1"/>
    <property type="molecule type" value="Genomic_DNA"/>
</dbReference>
<feature type="binding site" evidence="12">
    <location>
        <position position="251"/>
    </location>
    <ligand>
        <name>S-adenosyl-L-methionine</name>
        <dbReference type="ChEBI" id="CHEBI:59789"/>
    </ligand>
</feature>
<dbReference type="SFLD" id="SFLDG01386">
    <property type="entry name" value="main_SPASM_domain-containing"/>
    <property type="match status" value="1"/>
</dbReference>
<evidence type="ECO:0000256" key="11">
    <source>
        <dbReference type="ARBA" id="ARBA00048697"/>
    </source>
</evidence>
<comment type="function">
    <text evidence="12">Catalyzes the cyclization of GTP to (8S)-3',8-cyclo-7,8-dihydroguanosine 5'-triphosphate.</text>
</comment>
<comment type="subunit">
    <text evidence="12">Monomer and homodimer.</text>
</comment>